<protein>
    <submittedName>
        <fullName evidence="1">Inosine-5'-monophosphate dehydrogenase</fullName>
    </submittedName>
</protein>
<sequence>MEAPPSALPWSSDLAKIEEEFEKKNGNVVALVKGDEVVDLVTKDEVDVLTTRNQASGSGQWHPREKCFI</sequence>
<name>A0A2K3L128_TRIPR</name>
<reference evidence="1 2" key="2">
    <citation type="journal article" date="2017" name="Front. Plant Sci.">
        <title>Gene Classification and Mining of Molecular Markers Useful in Red Clover (Trifolium pratense) Breeding.</title>
        <authorList>
            <person name="Istvanek J."/>
            <person name="Dluhosova J."/>
            <person name="Dluhos P."/>
            <person name="Patkova L."/>
            <person name="Nedelnik J."/>
            <person name="Repkova J."/>
        </authorList>
    </citation>
    <scope>NUCLEOTIDE SEQUENCE [LARGE SCALE GENOMIC DNA]</scope>
    <source>
        <strain evidence="2">cv. Tatra</strain>
        <tissue evidence="1">Young leaves</tissue>
    </source>
</reference>
<proteinExistence type="predicted"/>
<dbReference type="ExpressionAtlas" id="A0A2K3L128">
    <property type="expression patterns" value="baseline"/>
</dbReference>
<evidence type="ECO:0000313" key="2">
    <source>
        <dbReference type="Proteomes" id="UP000236291"/>
    </source>
</evidence>
<comment type="caution">
    <text evidence="1">The sequence shown here is derived from an EMBL/GenBank/DDBJ whole genome shotgun (WGS) entry which is preliminary data.</text>
</comment>
<evidence type="ECO:0000313" key="1">
    <source>
        <dbReference type="EMBL" id="PNX72247.1"/>
    </source>
</evidence>
<organism evidence="1 2">
    <name type="scientific">Trifolium pratense</name>
    <name type="common">Red clover</name>
    <dbReference type="NCBI Taxonomy" id="57577"/>
    <lineage>
        <taxon>Eukaryota</taxon>
        <taxon>Viridiplantae</taxon>
        <taxon>Streptophyta</taxon>
        <taxon>Embryophyta</taxon>
        <taxon>Tracheophyta</taxon>
        <taxon>Spermatophyta</taxon>
        <taxon>Magnoliopsida</taxon>
        <taxon>eudicotyledons</taxon>
        <taxon>Gunneridae</taxon>
        <taxon>Pentapetalae</taxon>
        <taxon>rosids</taxon>
        <taxon>fabids</taxon>
        <taxon>Fabales</taxon>
        <taxon>Fabaceae</taxon>
        <taxon>Papilionoideae</taxon>
        <taxon>50 kb inversion clade</taxon>
        <taxon>NPAAA clade</taxon>
        <taxon>Hologalegina</taxon>
        <taxon>IRL clade</taxon>
        <taxon>Trifolieae</taxon>
        <taxon>Trifolium</taxon>
    </lineage>
</organism>
<dbReference type="Proteomes" id="UP000236291">
    <property type="component" value="Unassembled WGS sequence"/>
</dbReference>
<dbReference type="EMBL" id="ASHM01024399">
    <property type="protein sequence ID" value="PNX72247.1"/>
    <property type="molecule type" value="Genomic_DNA"/>
</dbReference>
<gene>
    <name evidence="1" type="ORF">L195_g028137</name>
</gene>
<accession>A0A2K3L128</accession>
<reference evidence="1 2" key="1">
    <citation type="journal article" date="2014" name="Am. J. Bot.">
        <title>Genome assembly and annotation for red clover (Trifolium pratense; Fabaceae).</title>
        <authorList>
            <person name="Istvanek J."/>
            <person name="Jaros M."/>
            <person name="Krenek A."/>
            <person name="Repkova J."/>
        </authorList>
    </citation>
    <scope>NUCLEOTIDE SEQUENCE [LARGE SCALE GENOMIC DNA]</scope>
    <source>
        <strain evidence="2">cv. Tatra</strain>
        <tissue evidence="1">Young leaves</tissue>
    </source>
</reference>
<dbReference type="AlphaFoldDB" id="A0A2K3L128"/>